<dbReference type="InParanoid" id="A0A317ZGD1"/>
<feature type="active site" description="Proton donor" evidence="3">
    <location>
        <position position="344"/>
    </location>
</feature>
<feature type="binding site" evidence="4">
    <location>
        <position position="397"/>
    </location>
    <ligand>
        <name>substrate</name>
    </ligand>
</feature>
<dbReference type="GO" id="GO:0005576">
    <property type="term" value="C:extracellular region"/>
    <property type="evidence" value="ECO:0007669"/>
    <property type="project" value="TreeGrafter"/>
</dbReference>
<dbReference type="GO" id="GO:0003844">
    <property type="term" value="F:1,4-alpha-glucan branching enzyme activity"/>
    <property type="evidence" value="ECO:0007669"/>
    <property type="project" value="InterPro"/>
</dbReference>
<dbReference type="OrthoDB" id="9803279at2"/>
<dbReference type="Gene3D" id="1.20.1430.10">
    <property type="entry name" value="Families 57/38 glycoside transferase, middle domain"/>
    <property type="match status" value="1"/>
</dbReference>
<dbReference type="SUPFAM" id="SSF88688">
    <property type="entry name" value="Families 57/38 glycoside transferase middle domain"/>
    <property type="match status" value="1"/>
</dbReference>
<organism evidence="8 9">
    <name type="scientific">Coraliomargarita sinensis</name>
    <dbReference type="NCBI Taxonomy" id="2174842"/>
    <lineage>
        <taxon>Bacteria</taxon>
        <taxon>Pseudomonadati</taxon>
        <taxon>Verrucomicrobiota</taxon>
        <taxon>Opitutia</taxon>
        <taxon>Puniceicoccales</taxon>
        <taxon>Coraliomargaritaceae</taxon>
        <taxon>Coraliomargarita</taxon>
    </lineage>
</organism>
<dbReference type="InterPro" id="IPR015293">
    <property type="entry name" value="BE_C"/>
</dbReference>
<dbReference type="InterPro" id="IPR040042">
    <property type="entry name" value="Branching_enz_MT3115-like"/>
</dbReference>
<evidence type="ECO:0000256" key="1">
    <source>
        <dbReference type="ARBA" id="ARBA00006821"/>
    </source>
</evidence>
<feature type="domain" description="Glycoside hydrolase family 57 N-terminal" evidence="6">
    <location>
        <begin position="14"/>
        <end position="369"/>
    </location>
</feature>
<keyword evidence="2 5" id="KW-0119">Carbohydrate metabolism</keyword>
<feature type="binding site" evidence="4">
    <location>
        <position position="245"/>
    </location>
    <ligand>
        <name>substrate</name>
    </ligand>
</feature>
<comment type="caution">
    <text evidence="8">The sequence shown here is derived from an EMBL/GenBank/DDBJ whole genome shotgun (WGS) entry which is preliminary data.</text>
</comment>
<accession>A0A317ZGD1</accession>
<evidence type="ECO:0000256" key="4">
    <source>
        <dbReference type="PIRSR" id="PIRSR640042-2"/>
    </source>
</evidence>
<protein>
    <recommendedName>
        <fullName evidence="10">DUF1957 domain-containing protein</fullName>
    </recommendedName>
</protein>
<evidence type="ECO:0008006" key="10">
    <source>
        <dbReference type="Google" id="ProtNLM"/>
    </source>
</evidence>
<evidence type="ECO:0000256" key="2">
    <source>
        <dbReference type="ARBA" id="ARBA00023277"/>
    </source>
</evidence>
<dbReference type="Pfam" id="PF03065">
    <property type="entry name" value="Glyco_hydro_57"/>
    <property type="match status" value="1"/>
</dbReference>
<dbReference type="InterPro" id="IPR011330">
    <property type="entry name" value="Glyco_hydro/deAcase_b/a-brl"/>
</dbReference>
<dbReference type="Pfam" id="PF09210">
    <property type="entry name" value="BE_C"/>
    <property type="match status" value="1"/>
</dbReference>
<feature type="active site" description="Nucleophile" evidence="3">
    <location>
        <position position="195"/>
    </location>
</feature>
<dbReference type="InterPro" id="IPR027291">
    <property type="entry name" value="Glyco_hydro_38_N_sf"/>
</dbReference>
<dbReference type="EMBL" id="QHJQ01000003">
    <property type="protein sequence ID" value="PXA04490.1"/>
    <property type="molecule type" value="Genomic_DNA"/>
</dbReference>
<evidence type="ECO:0000259" key="7">
    <source>
        <dbReference type="Pfam" id="PF09210"/>
    </source>
</evidence>
<dbReference type="Proteomes" id="UP000247099">
    <property type="component" value="Unassembled WGS sequence"/>
</dbReference>
<dbReference type="RefSeq" id="WP_146209237.1">
    <property type="nucleotide sequence ID" value="NZ_QHJQ01000003.1"/>
</dbReference>
<feature type="domain" description="1,4-alpha-glucan branching enzyme C-terminal" evidence="7">
    <location>
        <begin position="437"/>
        <end position="516"/>
    </location>
</feature>
<evidence type="ECO:0000256" key="5">
    <source>
        <dbReference type="RuleBase" id="RU361196"/>
    </source>
</evidence>
<dbReference type="InterPro" id="IPR028995">
    <property type="entry name" value="Glyco_hydro_57/38_cen_sf"/>
</dbReference>
<evidence type="ECO:0000313" key="9">
    <source>
        <dbReference type="Proteomes" id="UP000247099"/>
    </source>
</evidence>
<reference evidence="8 9" key="1">
    <citation type="submission" date="2018-05" db="EMBL/GenBank/DDBJ databases">
        <title>Coraliomargarita sinensis sp. nov., isolated from a marine solar saltern.</title>
        <authorList>
            <person name="Zhou L.Y."/>
        </authorList>
    </citation>
    <scope>NUCLEOTIDE SEQUENCE [LARGE SCALE GENOMIC DNA]</scope>
    <source>
        <strain evidence="8 9">WN38</strain>
    </source>
</reference>
<evidence type="ECO:0000313" key="8">
    <source>
        <dbReference type="EMBL" id="PXA04490.1"/>
    </source>
</evidence>
<feature type="binding site" evidence="4">
    <location>
        <position position="262"/>
    </location>
    <ligand>
        <name>substrate</name>
    </ligand>
</feature>
<dbReference type="InterPro" id="IPR037090">
    <property type="entry name" value="57_glycoside_trans_central"/>
</dbReference>
<dbReference type="GO" id="GO:0030979">
    <property type="term" value="P:alpha-glucan biosynthetic process"/>
    <property type="evidence" value="ECO:0007669"/>
    <property type="project" value="InterPro"/>
</dbReference>
<evidence type="ECO:0000256" key="3">
    <source>
        <dbReference type="PIRSR" id="PIRSR640042-1"/>
    </source>
</evidence>
<evidence type="ECO:0000259" key="6">
    <source>
        <dbReference type="Pfam" id="PF03065"/>
    </source>
</evidence>
<dbReference type="PANTHER" id="PTHR41695">
    <property type="entry name" value="1,4-ALPHA-GLUCAN BRANCHING ENZYME RV3031-RELATED"/>
    <property type="match status" value="1"/>
</dbReference>
<comment type="similarity">
    <text evidence="1 5">Belongs to the glycosyl hydrolase 57 family.</text>
</comment>
<dbReference type="PANTHER" id="PTHR41695:SF1">
    <property type="entry name" value="1,4-ALPHA-GLUCAN BRANCHING ENZYME TK1436"/>
    <property type="match status" value="1"/>
</dbReference>
<keyword evidence="9" id="KW-1185">Reference proteome</keyword>
<feature type="binding site" evidence="4">
    <location>
        <position position="459"/>
    </location>
    <ligand>
        <name>substrate</name>
    </ligand>
</feature>
<dbReference type="Gene3D" id="3.20.110.10">
    <property type="entry name" value="Glycoside hydrolase 38, N terminal domain"/>
    <property type="match status" value="1"/>
</dbReference>
<name>A0A317ZGD1_9BACT</name>
<dbReference type="AlphaFoldDB" id="A0A317ZGD1"/>
<gene>
    <name evidence="8" type="ORF">DDZ13_04760</name>
</gene>
<sequence>MSHEAQNQTRRVVSFLLHAHLPYGYNHASQNSLEQAWLYEAVTHCYLPLLSMLKRLEPKDSPWLTVSLSPTLLELWSHRNFAHDYRAHLKEGLRIIESETEHPAHPQERRQRAREIMADWEEAGARFESIDGKLPSAFADLAESGKIELITTAATHAFLPAFQNDSCFRRFQIGNGIETFKRHTGIHPKGFWLPECAYFDGLENDLASYGIEYFGLEEQGLARATPKASIRAPLSCPNGLLALGRDNTLSQKVWSARSGYPGHSHYREFHHDGIHQVDTEICKQFALPDSGRLPFGLKYWRVTGTPEKDWYEPERAKEQAELDAGDFIKEIESTEEGLVFLPFDAELFGHWWYEGPVWLENVLKRTSRLANTSLKASHQAAKSFTGPPQGRPAASTWGRRGDYSFWVNRDTDWIYALLCHCSEDLRRLIELNGPAGGDSEKDRGIRQAGRELLLASASDWPFMLRAGATGEYAMERLHQHIKRCRFLVDSIREERLDPRDLALLEERNPAFLKISLAPYFNRP</sequence>
<dbReference type="SUPFAM" id="SSF88713">
    <property type="entry name" value="Glycoside hydrolase/deacetylase"/>
    <property type="match status" value="1"/>
</dbReference>
<dbReference type="InterPro" id="IPR004300">
    <property type="entry name" value="Glyco_hydro_57_N"/>
</dbReference>
<proteinExistence type="inferred from homology"/>